<keyword evidence="3" id="KW-0378">Hydrolase</keyword>
<dbReference type="GO" id="GO:0016020">
    <property type="term" value="C:membrane"/>
    <property type="evidence" value="ECO:0007669"/>
    <property type="project" value="UniProtKB-SubCell"/>
</dbReference>
<dbReference type="InterPro" id="IPR027094">
    <property type="entry name" value="Mitofusin_fam"/>
</dbReference>
<dbReference type="Pfam" id="PF01926">
    <property type="entry name" value="MMR_HSR1"/>
    <property type="match status" value="1"/>
</dbReference>
<dbReference type="InterPro" id="IPR040576">
    <property type="entry name" value="DLP_helical"/>
</dbReference>
<gene>
    <name evidence="8" type="ORF">EZS27_021551</name>
</gene>
<comment type="subcellular location">
    <subcellularLocation>
        <location evidence="1">Membrane</location>
    </subcellularLocation>
</comment>
<dbReference type="Gene3D" id="3.40.50.300">
    <property type="entry name" value="P-loop containing nucleotide triphosphate hydrolases"/>
    <property type="match status" value="1"/>
</dbReference>
<sequence length="563" mass="63843">MKIENKLKIANLSKQLQEIVNKTYDFLKEINRNDLVESLKSDLEALKKQEVLKVAFVGQYSSGKSTIISALTGNKDIAIGANVTTDKAKGYEWNNIVLVDTPGILAGVNEKHDEATKEVLKSCDLIIYVLTSQLFDDVIFENFIDLAYNQHFKDKMLIAINKMSMETGEYEALRDNYLASIKTIFKERNYEFDYNVAFIDAQDYLDGENESEEELVQLSHFNEFISDLNNFVSDKGLIQKRFDTPIRTLQSNVSAIGLDVIDPNSADVLKQYSNRLAKSKRELSSAVTISLNDFESEIISKGYEVADCIGEIGQEEFERKLDDFNRELSNSITHKQNEIGKLADEENQIIIQEIDGLNNKDSIKLFTQQAKIQGNNVGTGKSVNTENVHKILDFLSKQSNSIAQMTFKEGANLLTKTTQAAGSQMHNIVYNAGKFFGHNFRPWEAVKTAGKIGKFAKVAGPALAFFGVGLDIYQAKKEEKQRKLIQEEKNKFCQSVRSTVKNVRKQLDQEFSSYLRDSYDVKIQEVEDQKMQIIKSEENNSKLSKHLDMLNSEYVNFIEIVNS</sequence>
<dbReference type="InterPro" id="IPR027417">
    <property type="entry name" value="P-loop_NTPase"/>
</dbReference>
<protein>
    <submittedName>
        <fullName evidence="8">GTPase Era</fullName>
    </submittedName>
</protein>
<dbReference type="SUPFAM" id="SSF52540">
    <property type="entry name" value="P-loop containing nucleoside triphosphate hydrolases"/>
    <property type="match status" value="1"/>
</dbReference>
<reference evidence="8" key="1">
    <citation type="submission" date="2019-03" db="EMBL/GenBank/DDBJ databases">
        <title>Single cell metagenomics reveals metabolic interactions within the superorganism composed of flagellate Streblomastix strix and complex community of Bacteroidetes bacteria on its surface.</title>
        <authorList>
            <person name="Treitli S.C."/>
            <person name="Kolisko M."/>
            <person name="Husnik F."/>
            <person name="Keeling P."/>
            <person name="Hampl V."/>
        </authorList>
    </citation>
    <scope>NUCLEOTIDE SEQUENCE</scope>
    <source>
        <strain evidence="8">STM</strain>
    </source>
</reference>
<keyword evidence="4" id="KW-0342">GTP-binding</keyword>
<dbReference type="AlphaFoldDB" id="A0A5J4R7U6"/>
<keyword evidence="5" id="KW-0472">Membrane</keyword>
<evidence type="ECO:0000256" key="5">
    <source>
        <dbReference type="ARBA" id="ARBA00023136"/>
    </source>
</evidence>
<organism evidence="8">
    <name type="scientific">termite gut metagenome</name>
    <dbReference type="NCBI Taxonomy" id="433724"/>
    <lineage>
        <taxon>unclassified sequences</taxon>
        <taxon>metagenomes</taxon>
        <taxon>organismal metagenomes</taxon>
    </lineage>
</organism>
<dbReference type="GO" id="GO:0003924">
    <property type="term" value="F:GTPase activity"/>
    <property type="evidence" value="ECO:0007669"/>
    <property type="project" value="InterPro"/>
</dbReference>
<dbReference type="EMBL" id="SNRY01001612">
    <property type="protein sequence ID" value="KAA6329665.1"/>
    <property type="molecule type" value="Genomic_DNA"/>
</dbReference>
<dbReference type="Pfam" id="PF18709">
    <property type="entry name" value="DLP_helical"/>
    <property type="match status" value="1"/>
</dbReference>
<comment type="caution">
    <text evidence="8">The sequence shown here is derived from an EMBL/GenBank/DDBJ whole genome shotgun (WGS) entry which is preliminary data.</text>
</comment>
<evidence type="ECO:0000256" key="4">
    <source>
        <dbReference type="ARBA" id="ARBA00023134"/>
    </source>
</evidence>
<dbReference type="PANTHER" id="PTHR10465:SF0">
    <property type="entry name" value="SARCALUMENIN"/>
    <property type="match status" value="1"/>
</dbReference>
<name>A0A5J4R7U6_9ZZZZ</name>
<keyword evidence="2" id="KW-0547">Nucleotide-binding</keyword>
<dbReference type="GO" id="GO:0005525">
    <property type="term" value="F:GTP binding"/>
    <property type="evidence" value="ECO:0007669"/>
    <property type="project" value="UniProtKB-KW"/>
</dbReference>
<evidence type="ECO:0000313" key="8">
    <source>
        <dbReference type="EMBL" id="KAA6329665.1"/>
    </source>
</evidence>
<feature type="domain" description="G" evidence="6">
    <location>
        <begin position="53"/>
        <end position="162"/>
    </location>
</feature>
<evidence type="ECO:0000259" key="7">
    <source>
        <dbReference type="Pfam" id="PF18709"/>
    </source>
</evidence>
<dbReference type="InterPro" id="IPR006073">
    <property type="entry name" value="GTP-bd"/>
</dbReference>
<evidence type="ECO:0000256" key="2">
    <source>
        <dbReference type="ARBA" id="ARBA00022741"/>
    </source>
</evidence>
<dbReference type="PANTHER" id="PTHR10465">
    <property type="entry name" value="TRANSMEMBRANE GTPASE FZO1"/>
    <property type="match status" value="1"/>
</dbReference>
<evidence type="ECO:0000256" key="1">
    <source>
        <dbReference type="ARBA" id="ARBA00004370"/>
    </source>
</evidence>
<evidence type="ECO:0000256" key="3">
    <source>
        <dbReference type="ARBA" id="ARBA00022801"/>
    </source>
</evidence>
<feature type="domain" description="Dynamin-like helical" evidence="7">
    <location>
        <begin position="400"/>
        <end position="510"/>
    </location>
</feature>
<dbReference type="PRINTS" id="PR00326">
    <property type="entry name" value="GTP1OBG"/>
</dbReference>
<accession>A0A5J4R7U6</accession>
<proteinExistence type="predicted"/>
<evidence type="ECO:0000259" key="6">
    <source>
        <dbReference type="Pfam" id="PF01926"/>
    </source>
</evidence>